<sequence length="43" mass="5024">MRPFRVCCKIRLSQPAFRSEWGSLDEAASSSEEDALFQRFSKR</sequence>
<organism evidence="1 2">
    <name type="scientific">Rosa chinensis</name>
    <name type="common">China rose</name>
    <dbReference type="NCBI Taxonomy" id="74649"/>
    <lineage>
        <taxon>Eukaryota</taxon>
        <taxon>Viridiplantae</taxon>
        <taxon>Streptophyta</taxon>
        <taxon>Embryophyta</taxon>
        <taxon>Tracheophyta</taxon>
        <taxon>Spermatophyta</taxon>
        <taxon>Magnoliopsida</taxon>
        <taxon>eudicotyledons</taxon>
        <taxon>Gunneridae</taxon>
        <taxon>Pentapetalae</taxon>
        <taxon>rosids</taxon>
        <taxon>fabids</taxon>
        <taxon>Rosales</taxon>
        <taxon>Rosaceae</taxon>
        <taxon>Rosoideae</taxon>
        <taxon>Rosoideae incertae sedis</taxon>
        <taxon>Rosa</taxon>
    </lineage>
</organism>
<dbReference type="Gramene" id="PRQ36014">
    <property type="protein sequence ID" value="PRQ36014"/>
    <property type="gene ID" value="RchiOBHm_Chr4g0386791"/>
</dbReference>
<dbReference type="AlphaFoldDB" id="A0A2P6QPA5"/>
<keyword evidence="2" id="KW-1185">Reference proteome</keyword>
<accession>A0A2P6QPA5</accession>
<protein>
    <submittedName>
        <fullName evidence="1">Uncharacterized protein</fullName>
    </submittedName>
</protein>
<evidence type="ECO:0000313" key="2">
    <source>
        <dbReference type="Proteomes" id="UP000238479"/>
    </source>
</evidence>
<name>A0A2P6QPA5_ROSCH</name>
<proteinExistence type="predicted"/>
<gene>
    <name evidence="1" type="ORF">RchiOBHm_Chr4g0386791</name>
</gene>
<dbReference type="EMBL" id="PDCK01000042">
    <property type="protein sequence ID" value="PRQ36014.1"/>
    <property type="molecule type" value="Genomic_DNA"/>
</dbReference>
<evidence type="ECO:0000313" key="1">
    <source>
        <dbReference type="EMBL" id="PRQ36014.1"/>
    </source>
</evidence>
<reference evidence="1 2" key="1">
    <citation type="journal article" date="2018" name="Nat. Genet.">
        <title>The Rosa genome provides new insights in the design of modern roses.</title>
        <authorList>
            <person name="Bendahmane M."/>
        </authorList>
    </citation>
    <scope>NUCLEOTIDE SEQUENCE [LARGE SCALE GENOMIC DNA]</scope>
    <source>
        <strain evidence="2">cv. Old Blush</strain>
    </source>
</reference>
<dbReference type="Proteomes" id="UP000238479">
    <property type="component" value="Chromosome 4"/>
</dbReference>
<comment type="caution">
    <text evidence="1">The sequence shown here is derived from an EMBL/GenBank/DDBJ whole genome shotgun (WGS) entry which is preliminary data.</text>
</comment>